<keyword evidence="5 7" id="KW-0802">TPR repeat</keyword>
<evidence type="ECO:0000256" key="1">
    <source>
        <dbReference type="ARBA" id="ARBA00022618"/>
    </source>
</evidence>
<keyword evidence="3" id="KW-0498">Mitosis</keyword>
<dbReference type="PANTHER" id="PTHR12558:SF10">
    <property type="entry name" value="CELL DIVISION CYCLE PROTEIN 23 HOMOLOG"/>
    <property type="match status" value="1"/>
</dbReference>
<dbReference type="KEGG" id="mbr:MONBRDRAFT_26870"/>
<evidence type="ECO:0000256" key="7">
    <source>
        <dbReference type="PROSITE-ProRule" id="PRU00339"/>
    </source>
</evidence>
<keyword evidence="2" id="KW-0677">Repeat</keyword>
<gene>
    <name evidence="10" type="ORF">MONBRDRAFT_26870</name>
</gene>
<dbReference type="InParanoid" id="A9V3S4"/>
<evidence type="ECO:0000313" key="10">
    <source>
        <dbReference type="EMBL" id="EDQ87860.1"/>
    </source>
</evidence>
<feature type="repeat" description="TPR" evidence="7">
    <location>
        <begin position="366"/>
        <end position="399"/>
    </location>
</feature>
<feature type="region of interest" description="Disordered" evidence="8">
    <location>
        <begin position="524"/>
        <end position="567"/>
    </location>
</feature>
<dbReference type="GO" id="GO:0016567">
    <property type="term" value="P:protein ubiquitination"/>
    <property type="evidence" value="ECO:0000318"/>
    <property type="project" value="GO_Central"/>
</dbReference>
<dbReference type="InterPro" id="IPR011990">
    <property type="entry name" value="TPR-like_helical_dom_sf"/>
</dbReference>
<keyword evidence="4" id="KW-0833">Ubl conjugation pathway</keyword>
<dbReference type="Gene3D" id="1.25.40.10">
    <property type="entry name" value="Tetratricopeptide repeat domain"/>
    <property type="match status" value="2"/>
</dbReference>
<dbReference type="GO" id="GO:0051301">
    <property type="term" value="P:cell division"/>
    <property type="evidence" value="ECO:0000318"/>
    <property type="project" value="GO_Central"/>
</dbReference>
<reference evidence="10 11" key="1">
    <citation type="journal article" date="2008" name="Nature">
        <title>The genome of the choanoflagellate Monosiga brevicollis and the origin of metazoans.</title>
        <authorList>
            <consortium name="JGI Sequencing"/>
            <person name="King N."/>
            <person name="Westbrook M.J."/>
            <person name="Young S.L."/>
            <person name="Kuo A."/>
            <person name="Abedin M."/>
            <person name="Chapman J."/>
            <person name="Fairclough S."/>
            <person name="Hellsten U."/>
            <person name="Isogai Y."/>
            <person name="Letunic I."/>
            <person name="Marr M."/>
            <person name="Pincus D."/>
            <person name="Putnam N."/>
            <person name="Rokas A."/>
            <person name="Wright K.J."/>
            <person name="Zuzow R."/>
            <person name="Dirks W."/>
            <person name="Good M."/>
            <person name="Goodstein D."/>
            <person name="Lemons D."/>
            <person name="Li W."/>
            <person name="Lyons J.B."/>
            <person name="Morris A."/>
            <person name="Nichols S."/>
            <person name="Richter D.J."/>
            <person name="Salamov A."/>
            <person name="Bork P."/>
            <person name="Lim W.A."/>
            <person name="Manning G."/>
            <person name="Miller W.T."/>
            <person name="McGinnis W."/>
            <person name="Shapiro H."/>
            <person name="Tjian R."/>
            <person name="Grigoriev I.V."/>
            <person name="Rokhsar D."/>
        </authorList>
    </citation>
    <scope>NUCLEOTIDE SEQUENCE [LARGE SCALE GENOMIC DNA]</scope>
    <source>
        <strain evidence="11">MX1 / ATCC 50154</strain>
    </source>
</reference>
<feature type="domain" description="Cdc23" evidence="9">
    <location>
        <begin position="18"/>
        <end position="263"/>
    </location>
</feature>
<organism evidence="10 11">
    <name type="scientific">Monosiga brevicollis</name>
    <name type="common">Choanoflagellate</name>
    <dbReference type="NCBI Taxonomy" id="81824"/>
    <lineage>
        <taxon>Eukaryota</taxon>
        <taxon>Choanoflagellata</taxon>
        <taxon>Craspedida</taxon>
        <taxon>Salpingoecidae</taxon>
        <taxon>Monosiga</taxon>
    </lineage>
</organism>
<dbReference type="EMBL" id="CH991557">
    <property type="protein sequence ID" value="EDQ87860.1"/>
    <property type="molecule type" value="Genomic_DNA"/>
</dbReference>
<dbReference type="GeneID" id="5892652"/>
<dbReference type="AlphaFoldDB" id="A9V3S4"/>
<evidence type="ECO:0000256" key="8">
    <source>
        <dbReference type="SAM" id="MobiDB-lite"/>
    </source>
</evidence>
<evidence type="ECO:0000256" key="5">
    <source>
        <dbReference type="ARBA" id="ARBA00022803"/>
    </source>
</evidence>
<dbReference type="RefSeq" id="XP_001747393.1">
    <property type="nucleotide sequence ID" value="XM_001747341.1"/>
</dbReference>
<feature type="compositionally biased region" description="Acidic residues" evidence="8">
    <location>
        <begin position="557"/>
        <end position="567"/>
    </location>
</feature>
<name>A9V3S4_MONBE</name>
<dbReference type="PROSITE" id="PS50005">
    <property type="entry name" value="TPR"/>
    <property type="match status" value="2"/>
</dbReference>
<dbReference type="PANTHER" id="PTHR12558">
    <property type="entry name" value="CELL DIVISION CYCLE 16,23,27"/>
    <property type="match status" value="1"/>
</dbReference>
<dbReference type="Proteomes" id="UP000001357">
    <property type="component" value="Unassembled WGS sequence"/>
</dbReference>
<evidence type="ECO:0000259" key="9">
    <source>
        <dbReference type="Pfam" id="PF04049"/>
    </source>
</evidence>
<keyword evidence="6" id="KW-0131">Cell cycle</keyword>
<dbReference type="Pfam" id="PF04049">
    <property type="entry name" value="ANAPC8"/>
    <property type="match status" value="1"/>
</dbReference>
<evidence type="ECO:0000256" key="6">
    <source>
        <dbReference type="ARBA" id="ARBA00023306"/>
    </source>
</evidence>
<dbReference type="GO" id="GO:0045842">
    <property type="term" value="P:positive regulation of mitotic metaphase/anaphase transition"/>
    <property type="evidence" value="ECO:0000318"/>
    <property type="project" value="GO_Central"/>
</dbReference>
<feature type="repeat" description="TPR" evidence="7">
    <location>
        <begin position="332"/>
        <end position="365"/>
    </location>
</feature>
<keyword evidence="1" id="KW-0132">Cell division</keyword>
<evidence type="ECO:0000256" key="3">
    <source>
        <dbReference type="ARBA" id="ARBA00022776"/>
    </source>
</evidence>
<dbReference type="GO" id="GO:0005680">
    <property type="term" value="C:anaphase-promoting complex"/>
    <property type="evidence" value="ECO:0000318"/>
    <property type="project" value="GO_Central"/>
</dbReference>
<evidence type="ECO:0000256" key="4">
    <source>
        <dbReference type="ARBA" id="ARBA00022786"/>
    </source>
</evidence>
<dbReference type="GO" id="GO:0031145">
    <property type="term" value="P:anaphase-promoting complex-dependent catabolic process"/>
    <property type="evidence" value="ECO:0000318"/>
    <property type="project" value="GO_Central"/>
</dbReference>
<dbReference type="STRING" id="81824.A9V3S4"/>
<evidence type="ECO:0000313" key="11">
    <source>
        <dbReference type="Proteomes" id="UP000001357"/>
    </source>
</evidence>
<dbReference type="SMART" id="SM00028">
    <property type="entry name" value="TPR"/>
    <property type="match status" value="6"/>
</dbReference>
<dbReference type="OMA" id="NCYEHEQ"/>
<dbReference type="InterPro" id="IPR007192">
    <property type="entry name" value="APC8"/>
</dbReference>
<proteinExistence type="predicted"/>
<sequence>MADVDTPTPAPAVLHGILIEQSWQASLRSLTKASNWAADLAKGLFLELDASYATEAEAQMAGNTTRVVAPVMDLGQYLQPAEVAPYFLAKSHFDAREYKRCEDCLKNTTSNLPFFLRCYAAFLAGEQTKEQTQPDLFAATPTTNPNLEALEQKLMQRQQQQELDSYLYYLLGLVHRESGNRRAAKAAFLNGAQANPWFWNNWEELARICVEMEDIDRHLQALEGAEIPALILTHFKAEAFEDTHYHEEAIELYQALFDQFPSSINLVGALAAAHYHQRNFDQATEFFDTLLAHDPYRLDDLELYSNMLYVQERTADLSHLAQRVVTIDRFRPETCCILGNFYSIKRQHPKAIEAFQRALMLNRRYLGAWVLLGHEYVELKRTTSAIAAYRRVLEIDSRDYRAWYGLGQTYELLAMPRYAAYYYGYAQSLRPSDGRMWRALAMVYEQLHLYGNALKAYRMVLNLAEEPDADALYAMANLCAFRFPSRAEEATALYERLLAVDEQQGSVSAERLLEARRWIQQRGNGQPRLERSFGEEGNQPLQTNVMLSLPPNRDEEASSESDMSMED</sequence>
<dbReference type="Pfam" id="PF13414">
    <property type="entry name" value="TPR_11"/>
    <property type="match status" value="1"/>
</dbReference>
<accession>A9V3S4</accession>
<dbReference type="eggNOG" id="KOG1155">
    <property type="taxonomic scope" value="Eukaryota"/>
</dbReference>
<protein>
    <recommendedName>
        <fullName evidence="9">Cdc23 domain-containing protein</fullName>
    </recommendedName>
</protein>
<evidence type="ECO:0000256" key="2">
    <source>
        <dbReference type="ARBA" id="ARBA00022737"/>
    </source>
</evidence>
<dbReference type="Pfam" id="PF13181">
    <property type="entry name" value="TPR_8"/>
    <property type="match status" value="1"/>
</dbReference>
<keyword evidence="11" id="KW-1185">Reference proteome</keyword>
<dbReference type="SUPFAM" id="SSF48452">
    <property type="entry name" value="TPR-like"/>
    <property type="match status" value="2"/>
</dbReference>
<dbReference type="InterPro" id="IPR019734">
    <property type="entry name" value="TPR_rpt"/>
</dbReference>